<reference evidence="2 3" key="1">
    <citation type="submission" date="2018-06" db="EMBL/GenBank/DDBJ databases">
        <authorList>
            <consortium name="Pathogen Informatics"/>
            <person name="Doyle S."/>
        </authorList>
    </citation>
    <scope>NUCLEOTIDE SEQUENCE [LARGE SCALE GENOMIC DNA]</scope>
    <source>
        <strain evidence="2 3">NCTC11661</strain>
    </source>
</reference>
<dbReference type="Pfam" id="PF13566">
    <property type="entry name" value="DUF4130"/>
    <property type="match status" value="1"/>
</dbReference>
<dbReference type="InterPro" id="IPR023875">
    <property type="entry name" value="DNA_repair_put"/>
</dbReference>
<evidence type="ECO:0000259" key="1">
    <source>
        <dbReference type="Pfam" id="PF13566"/>
    </source>
</evidence>
<sequence length="253" mass="30641">MTQLVYDGSFEGLLTALFEAVEYRFDAPKIIENHHYQEELFSKVHQVITQENKAQRILTFFEKKLSKSGMSKLIKLYLYEDSRKNQLFLELLNKCIHTESKAIFNDIVDNTILEILQIEKKVIRESHRMKAFVRFQQMENGYYFAEIEPDFDVLPLIKHFFVKRYADQPWMILDVKRQYAMNYDTKEVIFLYLTPEQLSVMAELKNQLHTSEKAYQRLWKSYFEKTNIQERKNTKLHLQHLPKRYWKYLTEKN</sequence>
<dbReference type="EMBL" id="UFTJ01000003">
    <property type="protein sequence ID" value="SUV52536.1"/>
    <property type="molecule type" value="Genomic_DNA"/>
</dbReference>
<protein>
    <submittedName>
        <fullName evidence="2">Probable DNA metabolism protein</fullName>
    </submittedName>
</protein>
<dbReference type="Proteomes" id="UP000255515">
    <property type="component" value="Unassembled WGS sequence"/>
</dbReference>
<evidence type="ECO:0000313" key="3">
    <source>
        <dbReference type="Proteomes" id="UP000255515"/>
    </source>
</evidence>
<accession>A0A380ZUW1</accession>
<dbReference type="RefSeq" id="WP_002664965.1">
    <property type="nucleotide sequence ID" value="NZ_UFTJ01000003.1"/>
</dbReference>
<feature type="domain" description="DUF4130" evidence="1">
    <location>
        <begin position="84"/>
        <end position="251"/>
    </location>
</feature>
<dbReference type="NCBIfam" id="TIGR03915">
    <property type="entry name" value="SAM_7_link_chp"/>
    <property type="match status" value="1"/>
</dbReference>
<dbReference type="InterPro" id="IPR025404">
    <property type="entry name" value="DUF4130"/>
</dbReference>
<dbReference type="AlphaFoldDB" id="A0A380ZUW1"/>
<evidence type="ECO:0000313" key="2">
    <source>
        <dbReference type="EMBL" id="SUV52536.1"/>
    </source>
</evidence>
<proteinExistence type="predicted"/>
<name>A0A380ZUW1_9FLAO</name>
<organism evidence="2 3">
    <name type="scientific">Bergeyella zoohelcum</name>
    <dbReference type="NCBI Taxonomy" id="1015"/>
    <lineage>
        <taxon>Bacteria</taxon>
        <taxon>Pseudomonadati</taxon>
        <taxon>Bacteroidota</taxon>
        <taxon>Flavobacteriia</taxon>
        <taxon>Flavobacteriales</taxon>
        <taxon>Weeksellaceae</taxon>
        <taxon>Bergeyella</taxon>
    </lineage>
</organism>
<gene>
    <name evidence="2" type="ORF">NCTC11661_01675</name>
</gene>